<dbReference type="RefSeq" id="WP_145611423.1">
    <property type="nucleotide sequence ID" value="NZ_ATTQ01000025.1"/>
</dbReference>
<keyword evidence="1" id="KW-0472">Membrane</keyword>
<dbReference type="Proteomes" id="UP000319824">
    <property type="component" value="Unassembled WGS sequence"/>
</dbReference>
<organism evidence="2 3">
    <name type="scientific">Rhizobium mongolense USDA 1844</name>
    <dbReference type="NCBI Taxonomy" id="1079460"/>
    <lineage>
        <taxon>Bacteria</taxon>
        <taxon>Pseudomonadati</taxon>
        <taxon>Pseudomonadota</taxon>
        <taxon>Alphaproteobacteria</taxon>
        <taxon>Hyphomicrobiales</taxon>
        <taxon>Rhizobiaceae</taxon>
        <taxon>Rhizobium/Agrobacterium group</taxon>
        <taxon>Rhizobium</taxon>
    </lineage>
</organism>
<evidence type="ECO:0000313" key="2">
    <source>
        <dbReference type="EMBL" id="TVZ74812.1"/>
    </source>
</evidence>
<protein>
    <submittedName>
        <fullName evidence="2">Uncharacterized protein</fullName>
    </submittedName>
</protein>
<comment type="caution">
    <text evidence="2">The sequence shown here is derived from an EMBL/GenBank/DDBJ whole genome shotgun (WGS) entry which is preliminary data.</text>
</comment>
<feature type="transmembrane region" description="Helical" evidence="1">
    <location>
        <begin position="54"/>
        <end position="73"/>
    </location>
</feature>
<evidence type="ECO:0000256" key="1">
    <source>
        <dbReference type="SAM" id="Phobius"/>
    </source>
</evidence>
<dbReference type="EMBL" id="VISO01000001">
    <property type="protein sequence ID" value="TVZ74812.1"/>
    <property type="molecule type" value="Genomic_DNA"/>
</dbReference>
<name>A0A559TJM6_9HYPH</name>
<gene>
    <name evidence="2" type="ORF">BCL32_0129</name>
</gene>
<proteinExistence type="predicted"/>
<reference evidence="2 3" key="1">
    <citation type="submission" date="2019-06" db="EMBL/GenBank/DDBJ databases">
        <title>Pac Bio to generate improved reference genome sequences for organisms with transposon mutant libraries (support for FEBA project).</title>
        <authorList>
            <person name="Blow M."/>
        </authorList>
    </citation>
    <scope>NUCLEOTIDE SEQUENCE [LARGE SCALE GENOMIC DNA]</scope>
    <source>
        <strain evidence="2 3">USDA 1844</strain>
    </source>
</reference>
<feature type="transmembrane region" description="Helical" evidence="1">
    <location>
        <begin position="27"/>
        <end position="48"/>
    </location>
</feature>
<sequence>MKQKLSSGAQKVAAAAKARPAETRWSLIGAAVGAVLGLLVGGVGIAAMGGAAGVPAAVILALVGGIVGNRYGISKDRPIL</sequence>
<dbReference type="AlphaFoldDB" id="A0A559TJM6"/>
<keyword evidence="1" id="KW-0812">Transmembrane</keyword>
<evidence type="ECO:0000313" key="3">
    <source>
        <dbReference type="Proteomes" id="UP000319824"/>
    </source>
</evidence>
<accession>A0A559TJM6</accession>
<keyword evidence="1" id="KW-1133">Transmembrane helix</keyword>